<keyword evidence="4 8" id="KW-0812">Transmembrane</keyword>
<feature type="compositionally biased region" description="Low complexity" evidence="7">
    <location>
        <begin position="714"/>
        <end position="728"/>
    </location>
</feature>
<sequence length="1052" mass="119336">MTTLDTAKNYSSTLVGIGTQLALTATVSVLSFGAFEIHRRWKLTKHLYIQRCNLEKNPSPLPSTAPFGWIWTTLTMNEEFYLTHVGLDAAMYIRYLKMAFQLMLFSSVIIGAIVLPLNFFAAQTDLGEIEKVSIRNVPDGSKMLWVHCLMTHFFSFYTLYLLYKNSRDQAYLRIIYLQAQARKGCIHTRTVMVTHVPETLRHEQRLREYINSLGAGSVDSVVFVRQVSKLSRKIKRRNSTLDKLERCHLQLACGLIKDLRKEKRKVFGDADIDPEKVRKYNEISAKILSMVDKAKSQERFPLPIASTATTPDIWELMCQFDRSLLDKYQPKHGAGLFRTGQPRISIDYLLKKFNRLEQRIAELRSLTESAGYYKPTGTAFVTFETQVSAQLCAQSIISMTPESCKTRMAPEPRDLIWTNLTFNSQHKLLRKFLVNCSVCFSSHSQLEFASINRYYRFAIFNVLFVFLLGNTFIKVILAIIQAPTSIFQVLAEHIPKLTCHLKGAAFFINYVILQTCSHGLEILQVGAPLFHCYAFANSWVSKTPRDLQTHRKPWPFPFYYYLPTHILVLVICITYSIINPLILFFGTIYFGIAILVYKYQFAYAYVKSYEANGKIWKYIFRYVGHGLIIFQITMLGLISLKNSFVSAMTLIPLIGCTIYFMYICRSTYRGHTKYVPLDALYEREEAMENMCSNTFKAAPNTSTTSGDAGKCDVSSPRSSRSTFSSDPTAPLVTDISNNTSDKVTDTKSKSDEAMACEPSIEGITVPKRRVACPGNEPIAVGTYPLPSASSSYHKPLELDMKSPVKQKLAKIQQQILSSPLLSLLWQLPTGHGHAVHPHIDPTKIPTIPVLANREIHQDDTNPYETYLHPDLIRPLPRYLWLPQNPFRHLYNLDREIFDLESAITSSVFVPSSLGGDSTLGFRGHIVPSTRRARTVRDTSHATTKLPFLLNTVRSMTRKQSAADETGKFQTDPADISETVTMSRSRPVSGLMNLIRSYSWRPIAEGEMSSMPRSISMTEFPEHLDDEAHSEHAMNIEDGEYSPRSSISSGRSV</sequence>
<dbReference type="GO" id="GO:0005886">
    <property type="term" value="C:plasma membrane"/>
    <property type="evidence" value="ECO:0007669"/>
    <property type="project" value="TreeGrafter"/>
</dbReference>
<protein>
    <submittedName>
        <fullName evidence="12">DUF221-domain-containing protein</fullName>
    </submittedName>
</protein>
<keyword evidence="5 8" id="KW-1133">Transmembrane helix</keyword>
<gene>
    <name evidence="12" type="ORF">K493DRAFT_304718</name>
</gene>
<feature type="transmembrane region" description="Helical" evidence="8">
    <location>
        <begin position="457"/>
        <end position="480"/>
    </location>
</feature>
<evidence type="ECO:0000259" key="11">
    <source>
        <dbReference type="Pfam" id="PF14703"/>
    </source>
</evidence>
<feature type="transmembrane region" description="Helical" evidence="8">
    <location>
        <begin position="102"/>
        <end position="123"/>
    </location>
</feature>
<keyword evidence="13" id="KW-1185">Reference proteome</keyword>
<comment type="subcellular location">
    <subcellularLocation>
        <location evidence="1">Membrane</location>
        <topology evidence="1">Multi-pass membrane protein</topology>
    </subcellularLocation>
</comment>
<evidence type="ECO:0000256" key="4">
    <source>
        <dbReference type="ARBA" id="ARBA00022692"/>
    </source>
</evidence>
<dbReference type="GO" id="GO:0005227">
    <property type="term" value="F:calcium-activated cation channel activity"/>
    <property type="evidence" value="ECO:0007669"/>
    <property type="project" value="InterPro"/>
</dbReference>
<feature type="region of interest" description="Disordered" evidence="7">
    <location>
        <begin position="1028"/>
        <end position="1052"/>
    </location>
</feature>
<dbReference type="InterPro" id="IPR003864">
    <property type="entry name" value="CSC1/OSCA1-like_7TM"/>
</dbReference>
<dbReference type="PANTHER" id="PTHR13018:SF5">
    <property type="entry name" value="RE44586P"/>
    <property type="match status" value="1"/>
</dbReference>
<dbReference type="Pfam" id="PF14703">
    <property type="entry name" value="PHM7_cyt"/>
    <property type="match status" value="1"/>
</dbReference>
<evidence type="ECO:0000256" key="8">
    <source>
        <dbReference type="SAM" id="Phobius"/>
    </source>
</evidence>
<dbReference type="InterPro" id="IPR027815">
    <property type="entry name" value="CSC1/OSCA1-like_cyt"/>
</dbReference>
<comment type="similarity">
    <text evidence="2">Belongs to the CSC1 (TC 1.A.17) family.</text>
</comment>
<feature type="domain" description="CSC1/OSCA1-like N-terminal transmembrane" evidence="10">
    <location>
        <begin position="17"/>
        <end position="164"/>
    </location>
</feature>
<evidence type="ECO:0000256" key="2">
    <source>
        <dbReference type="ARBA" id="ARBA00007779"/>
    </source>
</evidence>
<dbReference type="InParanoid" id="A0A1Y1XY13"/>
<dbReference type="InterPro" id="IPR032880">
    <property type="entry name" value="CSC1/OSCA1-like_N"/>
</dbReference>
<dbReference type="Pfam" id="PF13967">
    <property type="entry name" value="RSN1_TM"/>
    <property type="match status" value="1"/>
</dbReference>
<evidence type="ECO:0000256" key="3">
    <source>
        <dbReference type="ARBA" id="ARBA00022448"/>
    </source>
</evidence>
<feature type="compositionally biased region" description="Low complexity" evidence="7">
    <location>
        <begin position="1041"/>
        <end position="1052"/>
    </location>
</feature>
<feature type="transmembrane region" description="Helical" evidence="8">
    <location>
        <begin position="644"/>
        <end position="664"/>
    </location>
</feature>
<evidence type="ECO:0000313" key="13">
    <source>
        <dbReference type="Proteomes" id="UP000193498"/>
    </source>
</evidence>
<feature type="region of interest" description="Disordered" evidence="7">
    <location>
        <begin position="700"/>
        <end position="755"/>
    </location>
</feature>
<organism evidence="12 13">
    <name type="scientific">Basidiobolus meristosporus CBS 931.73</name>
    <dbReference type="NCBI Taxonomy" id="1314790"/>
    <lineage>
        <taxon>Eukaryota</taxon>
        <taxon>Fungi</taxon>
        <taxon>Fungi incertae sedis</taxon>
        <taxon>Zoopagomycota</taxon>
        <taxon>Entomophthoromycotina</taxon>
        <taxon>Basidiobolomycetes</taxon>
        <taxon>Basidiobolales</taxon>
        <taxon>Basidiobolaceae</taxon>
        <taxon>Basidiobolus</taxon>
    </lineage>
</organism>
<feature type="domain" description="CSC1/OSCA1-like 7TM region" evidence="9">
    <location>
        <begin position="439"/>
        <end position="637"/>
    </location>
</feature>
<dbReference type="InterPro" id="IPR045122">
    <property type="entry name" value="Csc1-like"/>
</dbReference>
<evidence type="ECO:0000256" key="6">
    <source>
        <dbReference type="ARBA" id="ARBA00023136"/>
    </source>
</evidence>
<keyword evidence="3" id="KW-0813">Transport</keyword>
<feature type="domain" description="CSC1/OSCA1-like cytosolic" evidence="11">
    <location>
        <begin position="189"/>
        <end position="419"/>
    </location>
</feature>
<evidence type="ECO:0000256" key="5">
    <source>
        <dbReference type="ARBA" id="ARBA00022989"/>
    </source>
</evidence>
<evidence type="ECO:0000313" key="12">
    <source>
        <dbReference type="EMBL" id="ORX90640.1"/>
    </source>
</evidence>
<evidence type="ECO:0000256" key="7">
    <source>
        <dbReference type="SAM" id="MobiDB-lite"/>
    </source>
</evidence>
<dbReference type="AlphaFoldDB" id="A0A1Y1XY13"/>
<dbReference type="Pfam" id="PF02714">
    <property type="entry name" value="RSN1_7TM"/>
    <property type="match status" value="1"/>
</dbReference>
<evidence type="ECO:0000259" key="10">
    <source>
        <dbReference type="Pfam" id="PF13967"/>
    </source>
</evidence>
<feature type="transmembrane region" description="Helical" evidence="8">
    <location>
        <begin position="143"/>
        <end position="163"/>
    </location>
</feature>
<dbReference type="OrthoDB" id="1689567at2759"/>
<evidence type="ECO:0000259" key="9">
    <source>
        <dbReference type="Pfam" id="PF02714"/>
    </source>
</evidence>
<reference evidence="12 13" key="1">
    <citation type="submission" date="2016-07" db="EMBL/GenBank/DDBJ databases">
        <title>Pervasive Adenine N6-methylation of Active Genes in Fungi.</title>
        <authorList>
            <consortium name="DOE Joint Genome Institute"/>
            <person name="Mondo S.J."/>
            <person name="Dannebaum R.O."/>
            <person name="Kuo R.C."/>
            <person name="Labutti K."/>
            <person name="Haridas S."/>
            <person name="Kuo A."/>
            <person name="Salamov A."/>
            <person name="Ahrendt S.R."/>
            <person name="Lipzen A."/>
            <person name="Sullivan W."/>
            <person name="Andreopoulos W.B."/>
            <person name="Clum A."/>
            <person name="Lindquist E."/>
            <person name="Daum C."/>
            <person name="Ramamoorthy G.K."/>
            <person name="Gryganskyi A."/>
            <person name="Culley D."/>
            <person name="Magnuson J.K."/>
            <person name="James T.Y."/>
            <person name="O'Malley M.A."/>
            <person name="Stajich J.E."/>
            <person name="Spatafora J.W."/>
            <person name="Visel A."/>
            <person name="Grigoriev I.V."/>
        </authorList>
    </citation>
    <scope>NUCLEOTIDE SEQUENCE [LARGE SCALE GENOMIC DNA]</scope>
    <source>
        <strain evidence="12 13">CBS 931.73</strain>
    </source>
</reference>
<dbReference type="EMBL" id="MCFE01000370">
    <property type="protein sequence ID" value="ORX90640.1"/>
    <property type="molecule type" value="Genomic_DNA"/>
</dbReference>
<name>A0A1Y1XY13_9FUNG</name>
<keyword evidence="6 8" id="KW-0472">Membrane</keyword>
<proteinExistence type="inferred from homology"/>
<evidence type="ECO:0000256" key="1">
    <source>
        <dbReference type="ARBA" id="ARBA00004141"/>
    </source>
</evidence>
<accession>A0A1Y1XY13</accession>
<feature type="compositionally biased region" description="Basic and acidic residues" evidence="7">
    <location>
        <begin position="742"/>
        <end position="752"/>
    </location>
</feature>
<feature type="transmembrane region" description="Helical" evidence="8">
    <location>
        <begin position="558"/>
        <end position="578"/>
    </location>
</feature>
<feature type="transmembrane region" description="Helical" evidence="8">
    <location>
        <begin position="12"/>
        <end position="35"/>
    </location>
</feature>
<dbReference type="PANTHER" id="PTHR13018">
    <property type="entry name" value="PROBABLE MEMBRANE PROTEIN DUF221-RELATED"/>
    <property type="match status" value="1"/>
</dbReference>
<feature type="transmembrane region" description="Helical" evidence="8">
    <location>
        <begin position="618"/>
        <end position="638"/>
    </location>
</feature>
<comment type="caution">
    <text evidence="12">The sequence shown here is derived from an EMBL/GenBank/DDBJ whole genome shotgun (WGS) entry which is preliminary data.</text>
</comment>
<dbReference type="Proteomes" id="UP000193498">
    <property type="component" value="Unassembled WGS sequence"/>
</dbReference>